<protein>
    <submittedName>
        <fullName evidence="2">Uncharacterized protein</fullName>
    </submittedName>
</protein>
<evidence type="ECO:0000313" key="3">
    <source>
        <dbReference type="Proteomes" id="UP000030755"/>
    </source>
</evidence>
<keyword evidence="3" id="KW-1185">Reference proteome</keyword>
<feature type="chain" id="PRO_5001705581" evidence="1">
    <location>
        <begin position="19"/>
        <end position="571"/>
    </location>
</feature>
<feature type="signal peptide" evidence="1">
    <location>
        <begin position="1"/>
        <end position="18"/>
    </location>
</feature>
<dbReference type="EMBL" id="KE561171">
    <property type="protein sequence ID" value="EPZ32177.1"/>
    <property type="molecule type" value="Genomic_DNA"/>
</dbReference>
<sequence>MFVNVLLLIIIYFRVVVSIIYPHQFKDLERHVSNDFPLIEGCSMHHCDFLRYGLAEDDSPYHIIIKKLYISPGNDQVIMNPSVRNLTISDFYSIADAVNINNDENSMQKMKDKFFSVFDKIEGKVSKSEIKKFLNKLSILVWQIQIIKAIILSAACYKANSPTELIGINPEPFDKNQYEDICNGTLLRKDQFAFCIFANPFYPSMAHYVRLNIDGHEFPNCGEATVMNFLTILAHDTTNNLLSPQRWLFEKNEKTEKLAVFFNKHATTKDIGSINSQSEFSKIISYIDGVVYKHEDTVELTGGYIGFTSLIVAFFKVKDMPDFFRKYAVWNNENIYWEEDIDGYGYGKLIFIMKNTRFILQFSKNHFGMHLINLDRNGLQLPEGKFNFPNAGFWLGLYHQYIEPTSSQTFSVLSKSENGTYNIVHQVSLKKTLINLYPDDRISYLHTFTKNFRYLVVLLMNLDKEESLTERYQKRIDKYIENDLSYANYEILKSTIIDIDNYPLWFRNSIYRFGGPRFHVALTLFAPSDIENQLMKEITMMDYYMLPFSFHILEAINLFHHFNKKQVSFIA</sequence>
<proteinExistence type="predicted"/>
<dbReference type="Proteomes" id="UP000030755">
    <property type="component" value="Unassembled WGS sequence"/>
</dbReference>
<keyword evidence="1" id="KW-0732">Signal</keyword>
<reference evidence="2 3" key="1">
    <citation type="journal article" date="2013" name="Curr. Biol.">
        <title>Shared signatures of parasitism and phylogenomics unite Cryptomycota and microsporidia.</title>
        <authorList>
            <person name="James T.Y."/>
            <person name="Pelin A."/>
            <person name="Bonen L."/>
            <person name="Ahrendt S."/>
            <person name="Sain D."/>
            <person name="Corradi N."/>
            <person name="Stajich J.E."/>
        </authorList>
    </citation>
    <scope>NUCLEOTIDE SEQUENCE [LARGE SCALE GENOMIC DNA]</scope>
    <source>
        <strain evidence="2 3">CSF55</strain>
    </source>
</reference>
<dbReference type="HOGENOM" id="CLU_477473_0_0_1"/>
<name>A0A075AUJ2_ROZAC</name>
<evidence type="ECO:0000256" key="1">
    <source>
        <dbReference type="SAM" id="SignalP"/>
    </source>
</evidence>
<organism evidence="2 3">
    <name type="scientific">Rozella allomycis (strain CSF55)</name>
    <dbReference type="NCBI Taxonomy" id="988480"/>
    <lineage>
        <taxon>Eukaryota</taxon>
        <taxon>Fungi</taxon>
        <taxon>Fungi incertae sedis</taxon>
        <taxon>Cryptomycota</taxon>
        <taxon>Cryptomycota incertae sedis</taxon>
        <taxon>Rozella</taxon>
    </lineage>
</organism>
<accession>A0A075AUJ2</accession>
<evidence type="ECO:0000313" key="2">
    <source>
        <dbReference type="EMBL" id="EPZ32177.1"/>
    </source>
</evidence>
<dbReference type="AlphaFoldDB" id="A0A075AUJ2"/>
<gene>
    <name evidence="2" type="ORF">O9G_005731</name>
</gene>